<gene>
    <name evidence="1" type="ORF">IMG5_078780</name>
</gene>
<dbReference type="GeneID" id="14908699"/>
<keyword evidence="2" id="KW-1185">Reference proteome</keyword>
<dbReference type="Proteomes" id="UP000008983">
    <property type="component" value="Unassembled WGS sequence"/>
</dbReference>
<name>G0QQG8_ICHMU</name>
<proteinExistence type="predicted"/>
<sequence length="422" mass="50831">MSYNNIKNIIAIKFDIKDVSKTGGRSKLLYSWQFLINQNRNQIDLAYSIKTGKYRLFFNKILIQELRKQKNSKEYYQQFQTQDIQFLIKQTCEFGFEIFINGLSFQQIQEQESNNEQKKKNIQENENQKQHEINFDQATFYSFINNQSNQINNLGIIDDLIDFPETNQINNKYKIEDLIEFEEQNSDTNEITTIQDNIQAQNNEQNNKLIINNQKKDSKDNNINVIDELINISDTNQTNKKIKQMIQQNSMNKIIIQIKYQLQKITNKNKTINKITKQYNKIKKMIHKKIKINIIQQIYVISWVNKQTINKTQIKYKQIYKKMNNQMYNNKLKIQNYNKHKIITNKQKILIIFKRNIYKIFKNMIYNIYKYIYSSIYNTQFNTNMSLFSMLDIQAEQINEQLQKQEFKQKKNDPFSNIKTEI</sequence>
<dbReference type="EMBL" id="GL983634">
    <property type="protein sequence ID" value="EGR32536.1"/>
    <property type="molecule type" value="Genomic_DNA"/>
</dbReference>
<accession>G0QQG8</accession>
<evidence type="ECO:0000313" key="2">
    <source>
        <dbReference type="Proteomes" id="UP000008983"/>
    </source>
</evidence>
<dbReference type="AlphaFoldDB" id="G0QQG8"/>
<reference evidence="1 2" key="1">
    <citation type="submission" date="2011-07" db="EMBL/GenBank/DDBJ databases">
        <authorList>
            <person name="Coyne R."/>
            <person name="Brami D."/>
            <person name="Johnson J."/>
            <person name="Hostetler J."/>
            <person name="Hannick L."/>
            <person name="Clark T."/>
            <person name="Cassidy-Hanley D."/>
            <person name="Inman J."/>
        </authorList>
    </citation>
    <scope>NUCLEOTIDE SEQUENCE [LARGE SCALE GENOMIC DNA]</scope>
    <source>
        <strain evidence="1 2">G5</strain>
    </source>
</reference>
<evidence type="ECO:0000313" key="1">
    <source>
        <dbReference type="EMBL" id="EGR32536.1"/>
    </source>
</evidence>
<protein>
    <submittedName>
        <fullName evidence="1">Uncharacterized protein</fullName>
    </submittedName>
</protein>
<dbReference type="RefSeq" id="XP_004036522.1">
    <property type="nucleotide sequence ID" value="XM_004036474.1"/>
</dbReference>
<organism evidence="1 2">
    <name type="scientific">Ichthyophthirius multifiliis</name>
    <name type="common">White spot disease agent</name>
    <name type="synonym">Ich</name>
    <dbReference type="NCBI Taxonomy" id="5932"/>
    <lineage>
        <taxon>Eukaryota</taxon>
        <taxon>Sar</taxon>
        <taxon>Alveolata</taxon>
        <taxon>Ciliophora</taxon>
        <taxon>Intramacronucleata</taxon>
        <taxon>Oligohymenophorea</taxon>
        <taxon>Hymenostomatida</taxon>
        <taxon>Ophryoglenina</taxon>
        <taxon>Ichthyophthirius</taxon>
    </lineage>
</organism>
<dbReference type="InParanoid" id="G0QQG8"/>